<keyword evidence="2 5" id="KW-0812">Transmembrane</keyword>
<evidence type="ECO:0000313" key="6">
    <source>
        <dbReference type="EMBL" id="QPQ91338.1"/>
    </source>
</evidence>
<dbReference type="Pfam" id="PF00939">
    <property type="entry name" value="Na_sulph_symp"/>
    <property type="match status" value="1"/>
</dbReference>
<sequence length="238" mass="24707">MAVLIAVLLLPAPAGLPPAGQRMLAILGFAVVVWLTEAVSYEAGAILVASLMAFLVGTAPTVRDPGVAYGTSRAIGMALAGFSNPALAPCIAAAITLAGLDRRIALVMLARIGTGTRRVRIGAIAVTILLWPAAPSAPARGARVVPIMMGVDKRSNVVARVMIVVVQATRIWNIGIQTAAAQHLLMAGVTQKTLGAHVSWASRFAARQFAKLGTAVSVTGSARLPVFGAAYWRRLGWL</sequence>
<dbReference type="Proteomes" id="UP000594892">
    <property type="component" value="Chromosome 1"/>
</dbReference>
<accession>A0AAP9XZE3</accession>
<dbReference type="GO" id="GO:0016020">
    <property type="term" value="C:membrane"/>
    <property type="evidence" value="ECO:0007669"/>
    <property type="project" value="UniProtKB-SubCell"/>
</dbReference>
<feature type="transmembrane region" description="Helical" evidence="5">
    <location>
        <begin position="119"/>
        <end position="137"/>
    </location>
</feature>
<keyword evidence="3 5" id="KW-1133">Transmembrane helix</keyword>
<feature type="transmembrane region" description="Helical" evidence="5">
    <location>
        <begin position="45"/>
        <end position="62"/>
    </location>
</feature>
<protein>
    <submittedName>
        <fullName evidence="6">Anion permease</fullName>
    </submittedName>
</protein>
<evidence type="ECO:0000256" key="4">
    <source>
        <dbReference type="ARBA" id="ARBA00023136"/>
    </source>
</evidence>
<evidence type="ECO:0000256" key="2">
    <source>
        <dbReference type="ARBA" id="ARBA00022692"/>
    </source>
</evidence>
<evidence type="ECO:0000256" key="1">
    <source>
        <dbReference type="ARBA" id="ARBA00004141"/>
    </source>
</evidence>
<feature type="transmembrane region" description="Helical" evidence="5">
    <location>
        <begin position="74"/>
        <end position="98"/>
    </location>
</feature>
<proteinExistence type="predicted"/>
<comment type="subcellular location">
    <subcellularLocation>
        <location evidence="1">Membrane</location>
        <topology evidence="1">Multi-pass membrane protein</topology>
    </subcellularLocation>
</comment>
<dbReference type="EMBL" id="CP065600">
    <property type="protein sequence ID" value="QPQ91338.1"/>
    <property type="molecule type" value="Genomic_DNA"/>
</dbReference>
<keyword evidence="4 5" id="KW-0472">Membrane</keyword>
<dbReference type="AlphaFoldDB" id="A0AAP9XZE3"/>
<gene>
    <name evidence="6" type="ORF">I6H06_06685</name>
</gene>
<organism evidence="6 7">
    <name type="scientific">Burkholderia glumae</name>
    <name type="common">Pseudomonas glumae</name>
    <dbReference type="NCBI Taxonomy" id="337"/>
    <lineage>
        <taxon>Bacteria</taxon>
        <taxon>Pseudomonadati</taxon>
        <taxon>Pseudomonadota</taxon>
        <taxon>Betaproteobacteria</taxon>
        <taxon>Burkholderiales</taxon>
        <taxon>Burkholderiaceae</taxon>
        <taxon>Burkholderia</taxon>
    </lineage>
</organism>
<reference evidence="6 7" key="1">
    <citation type="submission" date="2020-12" db="EMBL/GenBank/DDBJ databases">
        <title>FDA dAtabase for Regulatory Grade micrObial Sequences (FDA-ARGOS): Supporting development and validation of Infectious Disease Dx tests.</title>
        <authorList>
            <person name="Minogue T."/>
            <person name="Wolcott M."/>
            <person name="Wasieloski L."/>
            <person name="Aguilar W."/>
            <person name="Moore D."/>
            <person name="Jaissle J."/>
            <person name="Tallon L."/>
            <person name="Sadzewicz L."/>
            <person name="Zhao X."/>
            <person name="Boylan J."/>
            <person name="Ott S."/>
            <person name="Bowen H."/>
            <person name="Vavikolanu K."/>
            <person name="Mehta A."/>
            <person name="Aluvathingal J."/>
            <person name="Nadendla S."/>
            <person name="Yan Y."/>
            <person name="Sichtig H."/>
        </authorList>
    </citation>
    <scope>NUCLEOTIDE SEQUENCE [LARGE SCALE GENOMIC DNA]</scope>
    <source>
        <strain evidence="6 7">FDAARGOS_949</strain>
    </source>
</reference>
<dbReference type="GO" id="GO:0022857">
    <property type="term" value="F:transmembrane transporter activity"/>
    <property type="evidence" value="ECO:0007669"/>
    <property type="project" value="InterPro"/>
</dbReference>
<evidence type="ECO:0000256" key="5">
    <source>
        <dbReference type="SAM" id="Phobius"/>
    </source>
</evidence>
<evidence type="ECO:0000313" key="7">
    <source>
        <dbReference type="Proteomes" id="UP000594892"/>
    </source>
</evidence>
<name>A0AAP9XZE3_BURGL</name>
<dbReference type="InterPro" id="IPR001898">
    <property type="entry name" value="SLC13A/DASS"/>
</dbReference>
<evidence type="ECO:0000256" key="3">
    <source>
        <dbReference type="ARBA" id="ARBA00022989"/>
    </source>
</evidence>